<dbReference type="OrthoDB" id="1470350at2759"/>
<comment type="cofactor">
    <cofactor evidence="1 8">
        <name>heme</name>
        <dbReference type="ChEBI" id="CHEBI:30413"/>
    </cofactor>
</comment>
<dbReference type="InterPro" id="IPR017972">
    <property type="entry name" value="Cyt_P450_CS"/>
</dbReference>
<comment type="caution">
    <text evidence="11">The sequence shown here is derived from an EMBL/GenBank/DDBJ whole genome shotgun (WGS) entry which is preliminary data.</text>
</comment>
<evidence type="ECO:0000256" key="5">
    <source>
        <dbReference type="ARBA" id="ARBA00023002"/>
    </source>
</evidence>
<feature type="transmembrane region" description="Helical" evidence="10">
    <location>
        <begin position="12"/>
        <end position="36"/>
    </location>
</feature>
<organism evidence="11 12">
    <name type="scientific">Hortaea werneckii EXF-2000</name>
    <dbReference type="NCBI Taxonomy" id="1157616"/>
    <lineage>
        <taxon>Eukaryota</taxon>
        <taxon>Fungi</taxon>
        <taxon>Dikarya</taxon>
        <taxon>Ascomycota</taxon>
        <taxon>Pezizomycotina</taxon>
        <taxon>Dothideomycetes</taxon>
        <taxon>Dothideomycetidae</taxon>
        <taxon>Mycosphaerellales</taxon>
        <taxon>Teratosphaeriaceae</taxon>
        <taxon>Hortaea</taxon>
    </lineage>
</organism>
<evidence type="ECO:0000256" key="2">
    <source>
        <dbReference type="ARBA" id="ARBA00010617"/>
    </source>
</evidence>
<evidence type="ECO:0000256" key="8">
    <source>
        <dbReference type="PIRSR" id="PIRSR602401-1"/>
    </source>
</evidence>
<evidence type="ECO:0000256" key="1">
    <source>
        <dbReference type="ARBA" id="ARBA00001971"/>
    </source>
</evidence>
<dbReference type="GO" id="GO:0005506">
    <property type="term" value="F:iron ion binding"/>
    <property type="evidence" value="ECO:0007669"/>
    <property type="project" value="InterPro"/>
</dbReference>
<dbReference type="Gene3D" id="1.10.630.10">
    <property type="entry name" value="Cytochrome P450"/>
    <property type="match status" value="1"/>
</dbReference>
<dbReference type="VEuPathDB" id="FungiDB:BTJ68_13193"/>
<evidence type="ECO:0000256" key="3">
    <source>
        <dbReference type="ARBA" id="ARBA00022617"/>
    </source>
</evidence>
<evidence type="ECO:0000313" key="12">
    <source>
        <dbReference type="Proteomes" id="UP000194280"/>
    </source>
</evidence>
<dbReference type="Pfam" id="PF00067">
    <property type="entry name" value="p450"/>
    <property type="match status" value="1"/>
</dbReference>
<accession>A0A1Z5SSD8</accession>
<evidence type="ECO:0000256" key="9">
    <source>
        <dbReference type="RuleBase" id="RU000461"/>
    </source>
</evidence>
<dbReference type="PROSITE" id="PS00086">
    <property type="entry name" value="CYTOCHROME_P450"/>
    <property type="match status" value="1"/>
</dbReference>
<keyword evidence="7 9" id="KW-0503">Monooxygenase</keyword>
<evidence type="ECO:0000313" key="11">
    <source>
        <dbReference type="EMBL" id="OTA23658.1"/>
    </source>
</evidence>
<sequence length="540" mass="61672">MAIANLLPEVSYPHLVLTTGLVVITYLLSVVVYRLYFHPLAKYPGPFWARLSVIPSWWHTQKQDRHVWLYNLQEKYGTTFRYRPDAVLVNTPTAFKTIFGPRGNVKKSDDYYRVWPKTIDVKSTWNVTDVHEHARKRRVLNHAFSEKALRSAEPSVHSNVDRWLDLFQEQGENGAKSFNMAHKINYLVFDILGDLCFGKSFGMKEPDSDVTNIPEILAEFLSLMNPICFSPFASWWVWLKPRGLDYLINLAAPPALKNWENFVGRCRTERSRVQDEYEKQEKPESEQQKDFFYWFWHAIDPETGRKGYDLNELYGELELMIVAGSDTTSIVMSAMLFYMARNPDIQAKLAAEVRSAFSDAGEIKAGAQLSSCKYLRAFIQEACRMNAPVPAEPARTVMAGGTTVDGEFFPEGTKLSIGMYCLSYNREIYPEPFKFSPERWIVDEKDPSSRAKVEAAESAFCAFSFGSRGCIGKNLAWLEMSIVMAKLVHRFEVMQDPASKNLGGGAADKVEGRRDPNQYQLYEAFVALRDGPTVQFHPRA</sequence>
<dbReference type="SUPFAM" id="SSF48264">
    <property type="entry name" value="Cytochrome P450"/>
    <property type="match status" value="1"/>
</dbReference>
<keyword evidence="5 9" id="KW-0560">Oxidoreductase</keyword>
<dbReference type="InParanoid" id="A0A1Z5SSD8"/>
<dbReference type="Proteomes" id="UP000194280">
    <property type="component" value="Unassembled WGS sequence"/>
</dbReference>
<dbReference type="PANTHER" id="PTHR24305">
    <property type="entry name" value="CYTOCHROME P450"/>
    <property type="match status" value="1"/>
</dbReference>
<proteinExistence type="inferred from homology"/>
<evidence type="ECO:0000256" key="4">
    <source>
        <dbReference type="ARBA" id="ARBA00022723"/>
    </source>
</evidence>
<reference evidence="11 12" key="1">
    <citation type="submission" date="2017-01" db="EMBL/GenBank/DDBJ databases">
        <title>The recent genome duplication of the halophilic yeast Hortaea werneckii: insights from long-read sequencing.</title>
        <authorList>
            <person name="Sinha S."/>
            <person name="Flibotte S."/>
            <person name="Neira M."/>
            <person name="Lenassi M."/>
            <person name="Gostincar C."/>
            <person name="Stajich J.E."/>
            <person name="Nislow C.E."/>
        </authorList>
    </citation>
    <scope>NUCLEOTIDE SEQUENCE [LARGE SCALE GENOMIC DNA]</scope>
    <source>
        <strain evidence="11 12">EXF-2000</strain>
    </source>
</reference>
<dbReference type="InterPro" id="IPR001128">
    <property type="entry name" value="Cyt_P450"/>
</dbReference>
<comment type="similarity">
    <text evidence="2 9">Belongs to the cytochrome P450 family.</text>
</comment>
<keyword evidence="10" id="KW-0812">Transmembrane</keyword>
<dbReference type="CDD" id="cd11061">
    <property type="entry name" value="CYP67-like"/>
    <property type="match status" value="1"/>
</dbReference>
<protein>
    <submittedName>
        <fullName evidence="11">Uncharacterized protein</fullName>
    </submittedName>
</protein>
<dbReference type="PRINTS" id="PR00463">
    <property type="entry name" value="EP450I"/>
</dbReference>
<dbReference type="GO" id="GO:0004497">
    <property type="term" value="F:monooxygenase activity"/>
    <property type="evidence" value="ECO:0007669"/>
    <property type="project" value="UniProtKB-KW"/>
</dbReference>
<dbReference type="PRINTS" id="PR00385">
    <property type="entry name" value="P450"/>
</dbReference>
<keyword evidence="6 8" id="KW-0408">Iron</keyword>
<evidence type="ECO:0000256" key="6">
    <source>
        <dbReference type="ARBA" id="ARBA00023004"/>
    </source>
</evidence>
<dbReference type="InterPro" id="IPR002401">
    <property type="entry name" value="Cyt_P450_E_grp-I"/>
</dbReference>
<dbReference type="EMBL" id="MUNK01000283">
    <property type="protein sequence ID" value="OTA23658.1"/>
    <property type="molecule type" value="Genomic_DNA"/>
</dbReference>
<evidence type="ECO:0000256" key="7">
    <source>
        <dbReference type="ARBA" id="ARBA00023033"/>
    </source>
</evidence>
<keyword evidence="12" id="KW-1185">Reference proteome</keyword>
<keyword evidence="3 8" id="KW-0349">Heme</keyword>
<keyword evidence="10" id="KW-1133">Transmembrane helix</keyword>
<dbReference type="AlphaFoldDB" id="A0A1Z5SSD8"/>
<dbReference type="GO" id="GO:0020037">
    <property type="term" value="F:heme binding"/>
    <property type="evidence" value="ECO:0007669"/>
    <property type="project" value="InterPro"/>
</dbReference>
<dbReference type="GO" id="GO:0016705">
    <property type="term" value="F:oxidoreductase activity, acting on paired donors, with incorporation or reduction of molecular oxygen"/>
    <property type="evidence" value="ECO:0007669"/>
    <property type="project" value="InterPro"/>
</dbReference>
<dbReference type="STRING" id="1157616.A0A1Z5SSD8"/>
<evidence type="ECO:0000256" key="10">
    <source>
        <dbReference type="SAM" id="Phobius"/>
    </source>
</evidence>
<feature type="binding site" description="axial binding residue" evidence="8">
    <location>
        <position position="470"/>
    </location>
    <ligand>
        <name>heme</name>
        <dbReference type="ChEBI" id="CHEBI:30413"/>
    </ligand>
    <ligandPart>
        <name>Fe</name>
        <dbReference type="ChEBI" id="CHEBI:18248"/>
    </ligandPart>
</feature>
<dbReference type="InterPro" id="IPR036396">
    <property type="entry name" value="Cyt_P450_sf"/>
</dbReference>
<keyword evidence="10" id="KW-0472">Membrane</keyword>
<gene>
    <name evidence="11" type="ORF">BTJ68_13193</name>
</gene>
<dbReference type="InterPro" id="IPR050121">
    <property type="entry name" value="Cytochrome_P450_monoxygenase"/>
</dbReference>
<keyword evidence="4 8" id="KW-0479">Metal-binding</keyword>
<name>A0A1Z5SSD8_HORWE</name>
<dbReference type="PANTHER" id="PTHR24305:SF237">
    <property type="entry name" value="CYTOCHROME P450 MONOOXYGENASE ATNE-RELATED"/>
    <property type="match status" value="1"/>
</dbReference>